<dbReference type="AlphaFoldDB" id="G5JFM6"/>
<reference evidence="2 3" key="1">
    <citation type="journal article" date="2012" name="BMC Genomics">
        <title>Comparative genomic analysis of the genus Staphylococcus including Staphylococcus aureus and its newly described sister species Staphylococcus simiae.</title>
        <authorList>
            <person name="Suzuki H."/>
            <person name="Lefebure T."/>
            <person name="Pavinski Bitar P."/>
            <person name="Stanhope M.J."/>
        </authorList>
    </citation>
    <scope>NUCLEOTIDE SEQUENCE [LARGE SCALE GENOMIC DNA]</scope>
    <source>
        <strain evidence="2 3">CCM 7213</strain>
    </source>
</reference>
<accession>G5JFM6</accession>
<proteinExistence type="predicted"/>
<dbReference type="RefSeq" id="WP_002461806.1">
    <property type="nucleotide sequence ID" value="NZ_AEUN01000020.1"/>
</dbReference>
<sequence>MRRILLSLFILINSIAIFVSITETLSINYFSIRLIIAFFTLVISIFFILIKSNHFNHILAIMSVILAASHLILIAHSAYIYLY</sequence>
<comment type="caution">
    <text evidence="2">The sequence shown here is derived from an EMBL/GenBank/DDBJ whole genome shotgun (WGS) entry which is preliminary data.</text>
</comment>
<keyword evidence="1" id="KW-1133">Transmembrane helix</keyword>
<feature type="transmembrane region" description="Helical" evidence="1">
    <location>
        <begin position="30"/>
        <end position="50"/>
    </location>
</feature>
<organism evidence="2 3">
    <name type="scientific">Staphylococcus simiae CCM 7213 = CCUG 51256</name>
    <dbReference type="NCBI Taxonomy" id="911238"/>
    <lineage>
        <taxon>Bacteria</taxon>
        <taxon>Bacillati</taxon>
        <taxon>Bacillota</taxon>
        <taxon>Bacilli</taxon>
        <taxon>Bacillales</taxon>
        <taxon>Staphylococcaceae</taxon>
        <taxon>Staphylococcus</taxon>
    </lineage>
</organism>
<keyword evidence="1" id="KW-0812">Transmembrane</keyword>
<keyword evidence="1" id="KW-0472">Membrane</keyword>
<name>G5JFM6_9STAP</name>
<evidence type="ECO:0000256" key="1">
    <source>
        <dbReference type="SAM" id="Phobius"/>
    </source>
</evidence>
<protein>
    <submittedName>
        <fullName evidence="2">Uncharacterized protein</fullName>
    </submittedName>
</protein>
<dbReference type="OrthoDB" id="2414173at2"/>
<gene>
    <name evidence="2" type="ORF">SS7213T_01191</name>
</gene>
<dbReference type="EMBL" id="AEUN01000020">
    <property type="protein sequence ID" value="EHJ09016.1"/>
    <property type="molecule type" value="Genomic_DNA"/>
</dbReference>
<dbReference type="Proteomes" id="UP000005413">
    <property type="component" value="Unassembled WGS sequence"/>
</dbReference>
<evidence type="ECO:0000313" key="2">
    <source>
        <dbReference type="EMBL" id="EHJ09016.1"/>
    </source>
</evidence>
<evidence type="ECO:0000313" key="3">
    <source>
        <dbReference type="Proteomes" id="UP000005413"/>
    </source>
</evidence>
<keyword evidence="3" id="KW-1185">Reference proteome</keyword>
<feature type="transmembrane region" description="Helical" evidence="1">
    <location>
        <begin position="57"/>
        <end position="82"/>
    </location>
</feature>